<feature type="compositionally biased region" description="Polar residues" evidence="1">
    <location>
        <begin position="979"/>
        <end position="992"/>
    </location>
</feature>
<dbReference type="Pfam" id="PF07714">
    <property type="entry name" value="PK_Tyr_Ser-Thr"/>
    <property type="match status" value="1"/>
</dbReference>
<dbReference type="VEuPathDB" id="VectorBase:BGLAX_040957"/>
<keyword evidence="2" id="KW-0812">Transmembrane</keyword>
<dbReference type="PROSITE" id="PS50011">
    <property type="entry name" value="PROTEIN_KINASE_DOM"/>
    <property type="match status" value="1"/>
</dbReference>
<evidence type="ECO:0000313" key="5">
    <source>
        <dbReference type="Proteomes" id="UP000076420"/>
    </source>
</evidence>
<accession>A0A2C9M0N9</accession>
<dbReference type="OrthoDB" id="6163056at2759"/>
<proteinExistence type="predicted"/>
<dbReference type="GO" id="GO:0004672">
    <property type="term" value="F:protein kinase activity"/>
    <property type="evidence" value="ECO:0007669"/>
    <property type="project" value="InterPro"/>
</dbReference>
<feature type="transmembrane region" description="Helical" evidence="2">
    <location>
        <begin position="20"/>
        <end position="45"/>
    </location>
</feature>
<gene>
    <name evidence="4" type="primary">106055924</name>
</gene>
<feature type="transmembrane region" description="Helical" evidence="2">
    <location>
        <begin position="182"/>
        <end position="207"/>
    </location>
</feature>
<dbReference type="Gene3D" id="1.10.510.10">
    <property type="entry name" value="Transferase(Phosphotransferase) domain 1"/>
    <property type="match status" value="1"/>
</dbReference>
<feature type="transmembrane region" description="Helical" evidence="2">
    <location>
        <begin position="57"/>
        <end position="80"/>
    </location>
</feature>
<evidence type="ECO:0000256" key="1">
    <source>
        <dbReference type="SAM" id="MobiDB-lite"/>
    </source>
</evidence>
<organism evidence="4 5">
    <name type="scientific">Biomphalaria glabrata</name>
    <name type="common">Bloodfluke planorb</name>
    <name type="synonym">Freshwater snail</name>
    <dbReference type="NCBI Taxonomy" id="6526"/>
    <lineage>
        <taxon>Eukaryota</taxon>
        <taxon>Metazoa</taxon>
        <taxon>Spiralia</taxon>
        <taxon>Lophotrochozoa</taxon>
        <taxon>Mollusca</taxon>
        <taxon>Gastropoda</taxon>
        <taxon>Heterobranchia</taxon>
        <taxon>Euthyneura</taxon>
        <taxon>Panpulmonata</taxon>
        <taxon>Hygrophila</taxon>
        <taxon>Lymnaeoidea</taxon>
        <taxon>Planorbidae</taxon>
        <taxon>Biomphalaria</taxon>
    </lineage>
</organism>
<evidence type="ECO:0000256" key="2">
    <source>
        <dbReference type="SAM" id="Phobius"/>
    </source>
</evidence>
<dbReference type="GO" id="GO:0005524">
    <property type="term" value="F:ATP binding"/>
    <property type="evidence" value="ECO:0007669"/>
    <property type="project" value="InterPro"/>
</dbReference>
<feature type="region of interest" description="Disordered" evidence="1">
    <location>
        <begin position="1011"/>
        <end position="1104"/>
    </location>
</feature>
<feature type="compositionally biased region" description="Polar residues" evidence="1">
    <location>
        <begin position="1048"/>
        <end position="1099"/>
    </location>
</feature>
<feature type="compositionally biased region" description="Polar residues" evidence="1">
    <location>
        <begin position="1011"/>
        <end position="1021"/>
    </location>
</feature>
<dbReference type="VEuPathDB" id="VectorBase:BGLB037170"/>
<feature type="compositionally biased region" description="Polar residues" evidence="1">
    <location>
        <begin position="1194"/>
        <end position="1205"/>
    </location>
</feature>
<feature type="transmembrane region" description="Helical" evidence="2">
    <location>
        <begin position="266"/>
        <end position="285"/>
    </location>
</feature>
<feature type="compositionally biased region" description="Polar residues" evidence="1">
    <location>
        <begin position="902"/>
        <end position="913"/>
    </location>
</feature>
<evidence type="ECO:0000259" key="3">
    <source>
        <dbReference type="PROSITE" id="PS50011"/>
    </source>
</evidence>
<protein>
    <recommendedName>
        <fullName evidence="3">Protein kinase domain-containing protein</fullName>
    </recommendedName>
</protein>
<dbReference type="InterPro" id="IPR001245">
    <property type="entry name" value="Ser-Thr/Tyr_kinase_cat_dom"/>
</dbReference>
<name>A0A2C9M0N9_BIOGL</name>
<sequence>MAATNITDTPTLSSAAEPGLQTALTVFSAVGLVGCIVCLASKLLLKFIIPIAWKCCLICQDVAFMSLSLGLLLTSCYIGGASQATCRTGGFFIVFGVLDLASSLSLMGITILLIQNPSKMSHLSTFRWGVYLAMVLPQKVVILILSALPVLPIDYFDQSTPYPLACFPVRQEGGKGATFGAILFFIMWVILATSFILCVVVAVRFWAGPGTRVHASSPSLWQLQKLEQGRTLHKFTLVELAMVVLLIFLLTVVVYSNKGLVSTPQWVAFLTVLFLVIVHVIMSIVQLTMWSSLCCDQTGQKKEPHHRLKQLELIKTEGPGRVRLKASWAAGKGVWKQGLLKVYGPEHIKAWAQEIVVLGLLRKSHSASVLQCLWTSNSNPYYETMTLISGNIVASDSRLTCLELTSSGTLQDLLKKMESPLPDQCQRTIMHDIAEGLSYLHGQNVLHRNLTSAAVYLKGSVQQCLVMRAAVGDFEDAQIYGTFLTGSSNSTVSRKRFLYPDIRAYALVGIEMLARVCECKQKYKKPNQSRNPAWASPSINKSFGRPYPDAASHSRGFQDSLLVANSSAHKSKSQLRHIQANEKLSPGHFVTKQSSDTFKYDSQKSKESASLHIEVAEDSSRGFSIDQNWKLQARSNDLDMSSDWREQGMFNQSPTAGDSTQQVGVDQRAPGITLVKEADKSSVFHHHSDVTNDAEVIEEDRFGHGQHYVRRNGPFHQAGYITSKTDDGREIFIPATFRTKKSSAASSSGYGSGGGGSTSVSTLEKPNFQGVKQVYRSGGLAQPQETEVLDALPGMTESSRRGDALLDELFKAKKDAEIQLLLESYDERVRRGELGANISEVPYEIVFKKPNTVTLPELPNYLEHSHLQEKQAQEVSVSSLRPASASTALANQADTERPSSAGKVSSTVWNPRSSIKRTKARTALKKALNNKEVTSISHLQTVATVRGARAKDIEMKYAKLEETQQTVTSKLNIKHETKTSLFNNSQETMPTNKNKDIIPTQAKVDLSINTSQIPATSTQSAHGRKSVSKKRSTKSRPAPEPPVKHATQPPQQHLDSVTTTSSNVERMSSFNSYDMSPINNDQSSTSGDAGSTETESSVQGGVYVREQTSVEKIESDMNDIINSSTLDISSKKLPPGAKLIDSGFDSASVSSEESCLCAAAALQVVDEGSCSGPSEAFSQSTTCSCACSNCLGSSQRNKNSSSWTGSQDSESWSNSNSFSSYDVNMHRRKLPRSKCDSPGCVLAPDEQYPSPAHRSHSFQHRGSYVLKRNHRRLAHTREHYTSSSSEASSAASRRYRELLKKGVAFRVSVIPGESQGDQPPGRPPLLSPLAEHLNIDTANNGFEDDSEEDNDEEANIQRLSPIPSLEDIIKEIPDETGKFSDESRAFLNRPDSELSLKALQAVLSRHGSASEPKTRLPKELMIDRIFTHQGPPLNMPSNFGLRGTQDVDDSVIKEVAMLPSQEEVEDTKDVVGLLSGMDGRHIRYCHSISSRVSIVRMSDLLPANNQTFEKLVTRLKNTGSVSTTGSQILDLMRVCWLNEAPPTTTTLVGQLTDPITETEL</sequence>
<keyword evidence="2" id="KW-1133">Transmembrane helix</keyword>
<dbReference type="EnsemblMetazoa" id="BGLB037170-RA">
    <property type="protein sequence ID" value="BGLB037170-PA"/>
    <property type="gene ID" value="BGLB037170"/>
</dbReference>
<feature type="transmembrane region" description="Helical" evidence="2">
    <location>
        <begin position="126"/>
        <end position="151"/>
    </location>
</feature>
<dbReference type="Proteomes" id="UP000076420">
    <property type="component" value="Unassembled WGS sequence"/>
</dbReference>
<feature type="region of interest" description="Disordered" evidence="1">
    <location>
        <begin position="1338"/>
        <end position="1362"/>
    </location>
</feature>
<keyword evidence="2" id="KW-0472">Membrane</keyword>
<feature type="compositionally biased region" description="Basic residues" evidence="1">
    <location>
        <begin position="1022"/>
        <end position="1034"/>
    </location>
</feature>
<feature type="transmembrane region" description="Helical" evidence="2">
    <location>
        <begin position="92"/>
        <end position="114"/>
    </location>
</feature>
<dbReference type="KEGG" id="bgt:106055924"/>
<reference evidence="4" key="1">
    <citation type="submission" date="2020-05" db="UniProtKB">
        <authorList>
            <consortium name="EnsemblMetazoa"/>
        </authorList>
    </citation>
    <scope>IDENTIFICATION</scope>
    <source>
        <strain evidence="4">BB02</strain>
    </source>
</reference>
<feature type="domain" description="Protein kinase" evidence="3">
    <location>
        <begin position="308"/>
        <end position="598"/>
    </location>
</feature>
<feature type="region of interest" description="Disordered" evidence="1">
    <location>
        <begin position="1194"/>
        <end position="1214"/>
    </location>
</feature>
<feature type="transmembrane region" description="Helical" evidence="2">
    <location>
        <begin position="235"/>
        <end position="254"/>
    </location>
</feature>
<feature type="region of interest" description="Disordered" evidence="1">
    <location>
        <begin position="743"/>
        <end position="763"/>
    </location>
</feature>
<dbReference type="InterPro" id="IPR000719">
    <property type="entry name" value="Prot_kinase_dom"/>
</dbReference>
<dbReference type="SUPFAM" id="SSF56112">
    <property type="entry name" value="Protein kinase-like (PK-like)"/>
    <property type="match status" value="1"/>
</dbReference>
<dbReference type="InterPro" id="IPR011009">
    <property type="entry name" value="Kinase-like_dom_sf"/>
</dbReference>
<feature type="compositionally biased region" description="Acidic residues" evidence="1">
    <location>
        <begin position="1342"/>
        <end position="1354"/>
    </location>
</feature>
<evidence type="ECO:0000313" key="4">
    <source>
        <dbReference type="EnsemblMetazoa" id="BGLB037170-PA"/>
    </source>
</evidence>
<feature type="region of interest" description="Disordered" evidence="1">
    <location>
        <begin position="978"/>
        <end position="998"/>
    </location>
</feature>
<feature type="region of interest" description="Disordered" evidence="1">
    <location>
        <begin position="886"/>
        <end position="916"/>
    </location>
</feature>